<dbReference type="PANTHER" id="PTHR31789:SF1">
    <property type="entry name" value="OS05G0482600 PROTEIN"/>
    <property type="match status" value="1"/>
</dbReference>
<dbReference type="InterPro" id="IPR057221">
    <property type="entry name" value="DUF7899"/>
</dbReference>
<organism evidence="1 2">
    <name type="scientific">Cryptosporidium andersoni</name>
    <dbReference type="NCBI Taxonomy" id="117008"/>
    <lineage>
        <taxon>Eukaryota</taxon>
        <taxon>Sar</taxon>
        <taxon>Alveolata</taxon>
        <taxon>Apicomplexa</taxon>
        <taxon>Conoidasida</taxon>
        <taxon>Coccidia</taxon>
        <taxon>Eucoccidiorida</taxon>
        <taxon>Eimeriorina</taxon>
        <taxon>Cryptosporidiidae</taxon>
        <taxon>Cryptosporidium</taxon>
    </lineage>
</organism>
<protein>
    <submittedName>
        <fullName evidence="1">Uncharacterized protein</fullName>
    </submittedName>
</protein>
<dbReference type="Proteomes" id="UP000186804">
    <property type="component" value="Unassembled WGS sequence"/>
</dbReference>
<dbReference type="EMBL" id="LRBS01000117">
    <property type="protein sequence ID" value="OII72358.1"/>
    <property type="molecule type" value="Genomic_DNA"/>
</dbReference>
<dbReference type="AlphaFoldDB" id="A0A1J4MDR2"/>
<accession>A0A1J4MDR2</accession>
<dbReference type="PANTHER" id="PTHR31789">
    <property type="entry name" value="OS05G0482600 PROTEIN"/>
    <property type="match status" value="1"/>
</dbReference>
<evidence type="ECO:0000313" key="1">
    <source>
        <dbReference type="EMBL" id="OII72358.1"/>
    </source>
</evidence>
<dbReference type="RefSeq" id="XP_067066953.1">
    <property type="nucleotide sequence ID" value="XM_067211545.1"/>
</dbReference>
<dbReference type="Pfam" id="PF25463">
    <property type="entry name" value="DUF7899"/>
    <property type="match status" value="1"/>
</dbReference>
<gene>
    <name evidence="1" type="ORF">cand_013080</name>
</gene>
<proteinExistence type="predicted"/>
<name>A0A1J4MDR2_9CRYT</name>
<reference evidence="1 2" key="1">
    <citation type="submission" date="2016-10" db="EMBL/GenBank/DDBJ databases">
        <title>Reductive evolution of mitochondrial metabolism and differential evolution of invasion-related proteins in Cryptosporidium.</title>
        <authorList>
            <person name="Liu S."/>
            <person name="Roellig D.M."/>
            <person name="Guo Y."/>
            <person name="Li N."/>
            <person name="Frace M.A."/>
            <person name="Tang K."/>
            <person name="Zhang L."/>
            <person name="Feng Y."/>
            <person name="Xiao L."/>
        </authorList>
    </citation>
    <scope>NUCLEOTIDE SEQUENCE [LARGE SCALE GENOMIC DNA]</scope>
    <source>
        <strain evidence="1">30847</strain>
    </source>
</reference>
<keyword evidence="2" id="KW-1185">Reference proteome</keyword>
<dbReference type="InterPro" id="IPR036322">
    <property type="entry name" value="WD40_repeat_dom_sf"/>
</dbReference>
<dbReference type="OrthoDB" id="336008at2759"/>
<comment type="caution">
    <text evidence="1">The sequence shown here is derived from an EMBL/GenBank/DDBJ whole genome shotgun (WGS) entry which is preliminary data.</text>
</comment>
<sequence>MNRKKRERIQYEKSSEVSIQVARRLLQLKYHGESRYPSYHIPPSISQKLEFKRLMLSSIINMINDVPQEIRGHCKFSKPSKITEIVFSRDIFFILNDSGLGAAYCRYNNNLLCVLNRSPSEIIRSLFYNKLNDTLVIAYHHDPTTLNCAIINIRDIKEKKNLINSDCEDFQQVKVGSPGFIEFDDGNERIVVADPYNDDFIFWDMRNYKKLYEISKQEFLEMRISDGTVVFFRQPTHSTIEAHLCGIMDGRHLGKTIIKLRSSLDIQFLELHREYLLIKQENSSIRVWDLLSHICRKVPKTRDFHPKAFIFYDQVVDSTTSTYFLTVSCDEIDVWLCSNSGYIEKKFSISLPGIKTADCVNVCYKKGIIMAYSSGLFLEDTDGMNEYEHDEYRERTICGTPQFIQASKYFEYINEKVIKPPELNVGEWSSEVQNMNSPSGIYSLLSPEFNDGLSAPIYPELNSLSSANSLRKAIYIHSLIDGHRIGLVYCDICDQSEDIVILHYDSDGMEIACGTNNGLFRRYKHNFKEGFIHGDLTIENKEIHNHLAN</sequence>
<dbReference type="VEuPathDB" id="CryptoDB:cand_013080"/>
<evidence type="ECO:0000313" key="2">
    <source>
        <dbReference type="Proteomes" id="UP000186804"/>
    </source>
</evidence>
<dbReference type="GeneID" id="92365493"/>
<dbReference type="SUPFAM" id="SSF50978">
    <property type="entry name" value="WD40 repeat-like"/>
    <property type="match status" value="1"/>
</dbReference>